<protein>
    <submittedName>
        <fullName evidence="5">FAD-dependent oxidoreductase</fullName>
    </submittedName>
</protein>
<dbReference type="Pfam" id="PF07992">
    <property type="entry name" value="Pyr_redox_2"/>
    <property type="match status" value="1"/>
</dbReference>
<evidence type="ECO:0000313" key="5">
    <source>
        <dbReference type="EMBL" id="UOE44211.1"/>
    </source>
</evidence>
<dbReference type="RefSeq" id="WP_243555819.1">
    <property type="nucleotide sequence ID" value="NZ_CP094528.1"/>
</dbReference>
<gene>
    <name evidence="5" type="ORF">MTO99_18970</name>
</gene>
<accession>A0ABY4BYA0</accession>
<reference evidence="5 6" key="1">
    <citation type="submission" date="2022-03" db="EMBL/GenBank/DDBJ databases">
        <title>Mucilaginibacter sp. isolated from the gut of Protaetia brevitarsis seulensis larvae.</title>
        <authorList>
            <person name="Won M."/>
            <person name="Kim S.-J."/>
            <person name="Kwon S.-W."/>
        </authorList>
    </citation>
    <scope>NUCLEOTIDE SEQUENCE [LARGE SCALE GENOMIC DNA]</scope>
    <source>
        <strain evidence="5 6">CFWR-12</strain>
    </source>
</reference>
<feature type="domain" description="FAD/NAD(P)-binding" evidence="4">
    <location>
        <begin position="244"/>
        <end position="557"/>
    </location>
</feature>
<dbReference type="EMBL" id="CP094528">
    <property type="protein sequence ID" value="UOE44211.1"/>
    <property type="molecule type" value="Genomic_DNA"/>
</dbReference>
<keyword evidence="1" id="KW-0285">Flavoprotein</keyword>
<dbReference type="InterPro" id="IPR050097">
    <property type="entry name" value="Ferredoxin-NADP_redctase_2"/>
</dbReference>
<comment type="catalytic activity">
    <reaction evidence="3">
        <text>[thioredoxin]-dithiol + NADP(+) = [thioredoxin]-disulfide + NADPH + H(+)</text>
        <dbReference type="Rhea" id="RHEA:20345"/>
        <dbReference type="Rhea" id="RHEA-COMP:10698"/>
        <dbReference type="Rhea" id="RHEA-COMP:10700"/>
        <dbReference type="ChEBI" id="CHEBI:15378"/>
        <dbReference type="ChEBI" id="CHEBI:29950"/>
        <dbReference type="ChEBI" id="CHEBI:50058"/>
        <dbReference type="ChEBI" id="CHEBI:57783"/>
        <dbReference type="ChEBI" id="CHEBI:58349"/>
        <dbReference type="EC" id="1.8.1.9"/>
    </reaction>
</comment>
<dbReference type="InterPro" id="IPR023753">
    <property type="entry name" value="FAD/NAD-binding_dom"/>
</dbReference>
<dbReference type="PRINTS" id="PR00368">
    <property type="entry name" value="FADPNR"/>
</dbReference>
<evidence type="ECO:0000313" key="6">
    <source>
        <dbReference type="Proteomes" id="UP000832097"/>
    </source>
</evidence>
<evidence type="ECO:0000256" key="1">
    <source>
        <dbReference type="ARBA" id="ARBA00022630"/>
    </source>
</evidence>
<dbReference type="Gene3D" id="3.50.50.60">
    <property type="entry name" value="FAD/NAD(P)-binding domain"/>
    <property type="match status" value="2"/>
</dbReference>
<proteinExistence type="predicted"/>
<dbReference type="SUPFAM" id="SSF51905">
    <property type="entry name" value="FAD/NAD(P)-binding domain"/>
    <property type="match status" value="1"/>
</dbReference>
<evidence type="ECO:0000259" key="4">
    <source>
        <dbReference type="Pfam" id="PF07992"/>
    </source>
</evidence>
<name>A0ABY4BYA0_9MICO</name>
<evidence type="ECO:0000256" key="3">
    <source>
        <dbReference type="ARBA" id="ARBA00048132"/>
    </source>
</evidence>
<dbReference type="Proteomes" id="UP000832097">
    <property type="component" value="Chromosome"/>
</dbReference>
<evidence type="ECO:0000256" key="2">
    <source>
        <dbReference type="ARBA" id="ARBA00023002"/>
    </source>
</evidence>
<dbReference type="InterPro" id="IPR036188">
    <property type="entry name" value="FAD/NAD-bd_sf"/>
</dbReference>
<organism evidence="5 6">
    <name type="scientific">Agromyces larvae</name>
    <dbReference type="NCBI Taxonomy" id="2929802"/>
    <lineage>
        <taxon>Bacteria</taxon>
        <taxon>Bacillati</taxon>
        <taxon>Actinomycetota</taxon>
        <taxon>Actinomycetes</taxon>
        <taxon>Micrococcales</taxon>
        <taxon>Microbacteriaceae</taxon>
        <taxon>Agromyces</taxon>
    </lineage>
</organism>
<keyword evidence="2" id="KW-0560">Oxidoreductase</keyword>
<dbReference type="PANTHER" id="PTHR48105">
    <property type="entry name" value="THIOREDOXIN REDUCTASE 1-RELATED-RELATED"/>
    <property type="match status" value="1"/>
</dbReference>
<dbReference type="PRINTS" id="PR00469">
    <property type="entry name" value="PNDRDTASEII"/>
</dbReference>
<keyword evidence="6" id="KW-1185">Reference proteome</keyword>
<sequence>MAEGRAPAGSPVILVAGAGRGRVVHELARRYGADYEVQEHPDASSARTAVEHLAARGGRLAIALTALDAVGADEHVLAEIRRAFPDARRALLLDWGDWGDESATARVLALMARAAVETYLVAPRHSPDEAFHRGVTELLRDWARATGADRPGYVLVGDPARPRTHALRARLDRTGAQVRTLAPSDPAAQDLLARAGVRADADRPGAETPPIVATELGQVLVDPDDAALARAAGLRTDLPDRPVELVIVGAGPAGLAAAVYAASEGLDALVLEAASIGGQAGGSSLIRNYLGFARGVPGGDLALNAYRQAWLFGARFALARRATGFARTADGGFRIEVGGAGEEHSGVTARSVVVATGVDYRRLAVPALDPFIGASVFYGASSVEARGQAGRDVLVVGGGNSAGQAALHLARFARSVALVVRGEHLAESMSQYLIAQLEAAGVGVIGDSRVVDVGADADGTLATVVLEHRDGSRDTVTAQALFITIGARPRTDWLGDAVLRDRWGSILTGPQIAEQDASAWPGDREPDPLETSLPGCFAVGDVRRGSLKRVAAAVGEGSAVVSAVHRHLGPHTGG</sequence>